<keyword evidence="6 9" id="KW-1133">Transmembrane helix</keyword>
<accession>A0A803LRR1</accession>
<dbReference type="InterPro" id="IPR014314">
    <property type="entry name" value="Succ_DH_cytb556"/>
</dbReference>
<dbReference type="GO" id="GO:0006099">
    <property type="term" value="P:tricarboxylic acid cycle"/>
    <property type="evidence" value="ECO:0007669"/>
    <property type="project" value="InterPro"/>
</dbReference>
<organism evidence="10 11">
    <name type="scientific">Chenopodium quinoa</name>
    <name type="common">Quinoa</name>
    <dbReference type="NCBI Taxonomy" id="63459"/>
    <lineage>
        <taxon>Eukaryota</taxon>
        <taxon>Viridiplantae</taxon>
        <taxon>Streptophyta</taxon>
        <taxon>Embryophyta</taxon>
        <taxon>Tracheophyta</taxon>
        <taxon>Spermatophyta</taxon>
        <taxon>Magnoliopsida</taxon>
        <taxon>eudicotyledons</taxon>
        <taxon>Gunneridae</taxon>
        <taxon>Pentapetalae</taxon>
        <taxon>Caryophyllales</taxon>
        <taxon>Chenopodiaceae</taxon>
        <taxon>Chenopodioideae</taxon>
        <taxon>Atripliceae</taxon>
        <taxon>Chenopodium</taxon>
    </lineage>
</organism>
<proteinExistence type="predicted"/>
<dbReference type="InterPro" id="IPR000701">
    <property type="entry name" value="SuccDH_FuR_B_TM-su"/>
</dbReference>
<dbReference type="EnsemblPlants" id="AUR62017640-RA">
    <property type="protein sequence ID" value="AUR62017640-RA:cds"/>
    <property type="gene ID" value="AUR62017640"/>
</dbReference>
<evidence type="ECO:0000313" key="10">
    <source>
        <dbReference type="EnsemblPlants" id="AUR62017640-RA:cds"/>
    </source>
</evidence>
<evidence type="ECO:0000256" key="4">
    <source>
        <dbReference type="ARBA" id="ARBA00022692"/>
    </source>
</evidence>
<dbReference type="PANTHER" id="PTHR10978:SF5">
    <property type="entry name" value="SUCCINATE DEHYDROGENASE CYTOCHROME B560 SUBUNIT, MITOCHONDRIAL"/>
    <property type="match status" value="1"/>
</dbReference>
<evidence type="ECO:0000256" key="8">
    <source>
        <dbReference type="ARBA" id="ARBA00023136"/>
    </source>
</evidence>
<dbReference type="Pfam" id="PF01127">
    <property type="entry name" value="Sdh_cyt"/>
    <property type="match status" value="1"/>
</dbReference>
<reference evidence="10" key="2">
    <citation type="submission" date="2021-03" db="UniProtKB">
        <authorList>
            <consortium name="EnsemblPlants"/>
        </authorList>
    </citation>
    <scope>IDENTIFICATION</scope>
</reference>
<dbReference type="PANTHER" id="PTHR10978">
    <property type="entry name" value="SUCCINATE DEHYDROGENASE CYTOCHROME B560 SUBUNIT"/>
    <property type="match status" value="1"/>
</dbReference>
<dbReference type="GO" id="GO:0046872">
    <property type="term" value="F:metal ion binding"/>
    <property type="evidence" value="ECO:0007669"/>
    <property type="project" value="UniProtKB-KW"/>
</dbReference>
<dbReference type="Gene3D" id="1.20.1300.10">
    <property type="entry name" value="Fumarate reductase/succinate dehydrogenase, transmembrane subunit"/>
    <property type="match status" value="1"/>
</dbReference>
<keyword evidence="11" id="KW-1185">Reference proteome</keyword>
<dbReference type="GeneID" id="110702017"/>
<dbReference type="Gramene" id="AUR62017640-RA">
    <property type="protein sequence ID" value="AUR62017640-RA:cds"/>
    <property type="gene ID" value="AUR62017640"/>
</dbReference>
<evidence type="ECO:0000256" key="7">
    <source>
        <dbReference type="ARBA" id="ARBA00023004"/>
    </source>
</evidence>
<keyword evidence="5" id="KW-0479">Metal-binding</keyword>
<evidence type="ECO:0000256" key="6">
    <source>
        <dbReference type="ARBA" id="ARBA00022989"/>
    </source>
</evidence>
<evidence type="ECO:0000256" key="5">
    <source>
        <dbReference type="ARBA" id="ARBA00022723"/>
    </source>
</evidence>
<dbReference type="KEGG" id="cqi:110702017"/>
<comment type="subunit">
    <text evidence="2">Component of complex II composed of eight subunits in plants: four classical SDH subunits SDH1, SDH2, SDH3 and SDH4 (a flavoprotein (FP), an iron-sulfur protein (IP), and a cytochrome b composed of a large and a small subunit.), as well as four subunits unknown in mitochondria from bacteria and heterotrophic eukaryotes.</text>
</comment>
<evidence type="ECO:0000256" key="9">
    <source>
        <dbReference type="SAM" id="Phobius"/>
    </source>
</evidence>
<feature type="transmembrane region" description="Helical" evidence="9">
    <location>
        <begin position="135"/>
        <end position="156"/>
    </location>
</feature>
<dbReference type="RefSeq" id="XP_021735348.1">
    <property type="nucleotide sequence ID" value="XM_021879656.1"/>
</dbReference>
<evidence type="ECO:0000256" key="3">
    <source>
        <dbReference type="ARBA" id="ARBA00022617"/>
    </source>
</evidence>
<dbReference type="Proteomes" id="UP000596660">
    <property type="component" value="Unplaced"/>
</dbReference>
<evidence type="ECO:0000256" key="1">
    <source>
        <dbReference type="ARBA" id="ARBA00004434"/>
    </source>
</evidence>
<sequence length="246" mass="27342">MMLSRIGRSISRSSRSSLFNATLGCEGYGARIADQSGGIAPRSSEQGLGFLNAYFSSVGAGTGKQASPSFSPVSRPDFANPSFARYLSTAATKNLDNEINVGKGETNVDDHKNVLRPLSPHLLIYRPQSNSTLSILHRVSGMYLTGTYLLFSLVYMKMGSICFTYPSFYQAVFYSSKLHTLSLEIAALAFTYYVYHGIRHRSMDGVREILADYVHHGVTRNYILVLWSLFLLIVAKDTFLYLSHFN</sequence>
<dbReference type="RefSeq" id="XP_021735349.1">
    <property type="nucleotide sequence ID" value="XM_021879657.1"/>
</dbReference>
<name>A0A803LRR1_CHEQI</name>
<dbReference type="GO" id="GO:0045273">
    <property type="term" value="C:respiratory chain complex II (succinate dehydrogenase)"/>
    <property type="evidence" value="ECO:0007669"/>
    <property type="project" value="UniProtKB-ARBA"/>
</dbReference>
<keyword evidence="8 9" id="KW-0472">Membrane</keyword>
<dbReference type="CDD" id="cd03499">
    <property type="entry name" value="SQR_TypeC_SdhC"/>
    <property type="match status" value="1"/>
</dbReference>
<dbReference type="SUPFAM" id="SSF81343">
    <property type="entry name" value="Fumarate reductase respiratory complex transmembrane subunits"/>
    <property type="match status" value="1"/>
</dbReference>
<evidence type="ECO:0000313" key="11">
    <source>
        <dbReference type="Proteomes" id="UP000596660"/>
    </source>
</evidence>
<keyword evidence="4 9" id="KW-0812">Transmembrane</keyword>
<reference evidence="10" key="1">
    <citation type="journal article" date="2017" name="Nature">
        <title>The genome of Chenopodium quinoa.</title>
        <authorList>
            <person name="Jarvis D.E."/>
            <person name="Ho Y.S."/>
            <person name="Lightfoot D.J."/>
            <person name="Schmoeckel S.M."/>
            <person name="Li B."/>
            <person name="Borm T.J.A."/>
            <person name="Ohyanagi H."/>
            <person name="Mineta K."/>
            <person name="Michell C.T."/>
            <person name="Saber N."/>
            <person name="Kharbatia N.M."/>
            <person name="Rupper R.R."/>
            <person name="Sharp A.R."/>
            <person name="Dally N."/>
            <person name="Boughton B.A."/>
            <person name="Woo Y.H."/>
            <person name="Gao G."/>
            <person name="Schijlen E.G.W.M."/>
            <person name="Guo X."/>
            <person name="Momin A.A."/>
            <person name="Negrao S."/>
            <person name="Al-Babili S."/>
            <person name="Gehring C."/>
            <person name="Roessner U."/>
            <person name="Jung C."/>
            <person name="Murphy K."/>
            <person name="Arold S.T."/>
            <person name="Gojobori T."/>
            <person name="van der Linden C.G."/>
            <person name="van Loo E.N."/>
            <person name="Jellen E.N."/>
            <person name="Maughan P.J."/>
            <person name="Tester M."/>
        </authorList>
    </citation>
    <scope>NUCLEOTIDE SEQUENCE [LARGE SCALE GENOMIC DNA]</scope>
    <source>
        <strain evidence="10">cv. PI 614886</strain>
    </source>
</reference>
<evidence type="ECO:0000256" key="2">
    <source>
        <dbReference type="ARBA" id="ARBA00011313"/>
    </source>
</evidence>
<feature type="transmembrane region" description="Helical" evidence="9">
    <location>
        <begin position="222"/>
        <end position="242"/>
    </location>
</feature>
<keyword evidence="3" id="KW-0349">Heme</keyword>
<dbReference type="GO" id="GO:0009055">
    <property type="term" value="F:electron transfer activity"/>
    <property type="evidence" value="ECO:0007669"/>
    <property type="project" value="InterPro"/>
</dbReference>
<dbReference type="OrthoDB" id="588261at2759"/>
<feature type="transmembrane region" description="Helical" evidence="9">
    <location>
        <begin position="176"/>
        <end position="195"/>
    </location>
</feature>
<gene>
    <name evidence="10" type="primary">LOC110702017</name>
</gene>
<protein>
    <recommendedName>
        <fullName evidence="12">Succinate dehydrogenase subunit 3</fullName>
    </recommendedName>
</protein>
<keyword evidence="7" id="KW-0408">Iron</keyword>
<evidence type="ECO:0008006" key="12">
    <source>
        <dbReference type="Google" id="ProtNLM"/>
    </source>
</evidence>
<comment type="subcellular location">
    <subcellularLocation>
        <location evidence="1">Mitochondrion inner membrane</location>
        <topology evidence="1">Single-pass membrane protein</topology>
    </subcellularLocation>
</comment>
<dbReference type="GO" id="GO:0005743">
    <property type="term" value="C:mitochondrial inner membrane"/>
    <property type="evidence" value="ECO:0007669"/>
    <property type="project" value="UniProtKB-SubCell"/>
</dbReference>
<dbReference type="GO" id="GO:0006121">
    <property type="term" value="P:mitochondrial electron transport, succinate to ubiquinone"/>
    <property type="evidence" value="ECO:0007669"/>
    <property type="project" value="TreeGrafter"/>
</dbReference>
<dbReference type="InterPro" id="IPR034804">
    <property type="entry name" value="SQR/QFR_C/D"/>
</dbReference>
<dbReference type="AlphaFoldDB" id="A0A803LRR1"/>